<proteinExistence type="predicted"/>
<gene>
    <name evidence="2" type="ORF">COY52_09005</name>
</gene>
<dbReference type="Proteomes" id="UP000229307">
    <property type="component" value="Unassembled WGS sequence"/>
</dbReference>
<feature type="transmembrane region" description="Helical" evidence="1">
    <location>
        <begin position="36"/>
        <end position="57"/>
    </location>
</feature>
<organism evidence="2 3">
    <name type="scientific">Candidatus Desantisbacteria bacterium CG_4_10_14_0_8_um_filter_48_22</name>
    <dbReference type="NCBI Taxonomy" id="1974543"/>
    <lineage>
        <taxon>Bacteria</taxon>
        <taxon>Candidatus Desantisiibacteriota</taxon>
    </lineage>
</organism>
<keyword evidence="1" id="KW-0812">Transmembrane</keyword>
<comment type="caution">
    <text evidence="2">The sequence shown here is derived from an EMBL/GenBank/DDBJ whole genome shotgun (WGS) entry which is preliminary data.</text>
</comment>
<protein>
    <submittedName>
        <fullName evidence="2">Uncharacterized protein</fullName>
    </submittedName>
</protein>
<evidence type="ECO:0000256" key="1">
    <source>
        <dbReference type="SAM" id="Phobius"/>
    </source>
</evidence>
<dbReference type="EMBL" id="PFMR01000238">
    <property type="protein sequence ID" value="PIZ15728.1"/>
    <property type="molecule type" value="Genomic_DNA"/>
</dbReference>
<evidence type="ECO:0000313" key="3">
    <source>
        <dbReference type="Proteomes" id="UP000229307"/>
    </source>
</evidence>
<sequence>MKMCCWGCGGAFWGVVLVILGVLFILSAVFHFQVPVFRIFFAILFIWMGISVLSGGWRHVGMGWRGDRGWRSETEVRAGENVQKEYSVIFGKGNIDLTGVTVKEGTVQTEINTVFGSTVIKMNPGIPAKVILNSAFSSARMPDGNVTTFGEYTYKTPSFKEGENALIIKADVVFGSLEVIGADLKL</sequence>
<keyword evidence="1" id="KW-1133">Transmembrane helix</keyword>
<keyword evidence="1" id="KW-0472">Membrane</keyword>
<evidence type="ECO:0000313" key="2">
    <source>
        <dbReference type="EMBL" id="PIZ15728.1"/>
    </source>
</evidence>
<feature type="transmembrane region" description="Helical" evidence="1">
    <location>
        <begin position="12"/>
        <end position="30"/>
    </location>
</feature>
<accession>A0A2M7S8F0</accession>
<name>A0A2M7S8F0_9BACT</name>
<reference evidence="3" key="1">
    <citation type="submission" date="2017-09" db="EMBL/GenBank/DDBJ databases">
        <title>Depth-based differentiation of microbial function through sediment-hosted aquifers and enrichment of novel symbionts in the deep terrestrial subsurface.</title>
        <authorList>
            <person name="Probst A.J."/>
            <person name="Ladd B."/>
            <person name="Jarett J.K."/>
            <person name="Geller-Mcgrath D.E."/>
            <person name="Sieber C.M.K."/>
            <person name="Emerson J.B."/>
            <person name="Anantharaman K."/>
            <person name="Thomas B.C."/>
            <person name="Malmstrom R."/>
            <person name="Stieglmeier M."/>
            <person name="Klingl A."/>
            <person name="Woyke T."/>
            <person name="Ryan C.M."/>
            <person name="Banfield J.F."/>
        </authorList>
    </citation>
    <scope>NUCLEOTIDE SEQUENCE [LARGE SCALE GENOMIC DNA]</scope>
</reference>
<dbReference type="AlphaFoldDB" id="A0A2M7S8F0"/>